<dbReference type="STRING" id="97972.A0A2V1D9Y6"/>
<keyword evidence="3" id="KW-1185">Reference proteome</keyword>
<dbReference type="OrthoDB" id="65716at2759"/>
<proteinExistence type="predicted"/>
<dbReference type="InterPro" id="IPR039057">
    <property type="entry name" value="Spo22/ZIP4"/>
</dbReference>
<name>A0A2V1D9Y6_9PLEO</name>
<dbReference type="Pfam" id="PF08631">
    <property type="entry name" value="SPO22"/>
    <property type="match status" value="1"/>
</dbReference>
<dbReference type="EMBL" id="KZ805539">
    <property type="protein sequence ID" value="PVH94353.1"/>
    <property type="molecule type" value="Genomic_DNA"/>
</dbReference>
<accession>A0A2V1D9Y6</accession>
<protein>
    <submittedName>
        <fullName evidence="2">SPO22-domain-containing protein</fullName>
    </submittedName>
</protein>
<evidence type="ECO:0000313" key="2">
    <source>
        <dbReference type="EMBL" id="PVH94353.1"/>
    </source>
</evidence>
<reference evidence="2 3" key="1">
    <citation type="journal article" date="2018" name="Sci. Rep.">
        <title>Comparative genomics provides insights into the lifestyle and reveals functional heterogeneity of dark septate endophytic fungi.</title>
        <authorList>
            <person name="Knapp D.G."/>
            <person name="Nemeth J.B."/>
            <person name="Barry K."/>
            <person name="Hainaut M."/>
            <person name="Henrissat B."/>
            <person name="Johnson J."/>
            <person name="Kuo A."/>
            <person name="Lim J.H.P."/>
            <person name="Lipzen A."/>
            <person name="Nolan M."/>
            <person name="Ohm R.A."/>
            <person name="Tamas L."/>
            <person name="Grigoriev I.V."/>
            <person name="Spatafora J.W."/>
            <person name="Nagy L.G."/>
            <person name="Kovacs G.M."/>
        </authorList>
    </citation>
    <scope>NUCLEOTIDE SEQUENCE [LARGE SCALE GENOMIC DNA]</scope>
    <source>
        <strain evidence="2 3">DSE2036</strain>
    </source>
</reference>
<dbReference type="GO" id="GO:0090173">
    <property type="term" value="P:regulation of synaptonemal complex assembly"/>
    <property type="evidence" value="ECO:0007669"/>
    <property type="project" value="InterPro"/>
</dbReference>
<dbReference type="PANTHER" id="PTHR40375">
    <property type="entry name" value="SPORULATION-SPECIFIC PROTEIN 22"/>
    <property type="match status" value="1"/>
</dbReference>
<dbReference type="AlphaFoldDB" id="A0A2V1D9Y6"/>
<dbReference type="Proteomes" id="UP000244855">
    <property type="component" value="Unassembled WGS sequence"/>
</dbReference>
<gene>
    <name evidence="2" type="ORF">DM02DRAFT_676261</name>
</gene>
<keyword evidence="1" id="KW-0469">Meiosis</keyword>
<evidence type="ECO:0000256" key="1">
    <source>
        <dbReference type="ARBA" id="ARBA00023254"/>
    </source>
</evidence>
<dbReference type="InterPro" id="IPR013940">
    <property type="entry name" value="Spo22/ZIP4/TEX11"/>
</dbReference>
<evidence type="ECO:0000313" key="3">
    <source>
        <dbReference type="Proteomes" id="UP000244855"/>
    </source>
</evidence>
<dbReference type="PANTHER" id="PTHR40375:SF2">
    <property type="entry name" value="SPORULATION-SPECIFIC PROTEIN 22"/>
    <property type="match status" value="1"/>
</dbReference>
<organism evidence="2 3">
    <name type="scientific">Periconia macrospinosa</name>
    <dbReference type="NCBI Taxonomy" id="97972"/>
    <lineage>
        <taxon>Eukaryota</taxon>
        <taxon>Fungi</taxon>
        <taxon>Dikarya</taxon>
        <taxon>Ascomycota</taxon>
        <taxon>Pezizomycotina</taxon>
        <taxon>Dothideomycetes</taxon>
        <taxon>Pleosporomycetidae</taxon>
        <taxon>Pleosporales</taxon>
        <taxon>Massarineae</taxon>
        <taxon>Periconiaceae</taxon>
        <taxon>Periconia</taxon>
    </lineage>
</organism>
<sequence length="981" mass="112368">MPPAQSAAKAEREKKLKAVLGFASVLAKRFEELCDQQLVNDLERHILSLPLQASTAVTAKREELDRLGTELWNLSTRLRRERPRASDASCKTRAISLLRVFSFFLLDSATSKMTNATERRSCCIRLMKVALKAAKVCIENQEMLSATKVLERAAEYEDLLGQEAGREKDGDVLIGDRLRVEYFGVRMVLAWRQDRMDTAEHMFAKCKQLKPVFTPANAENISDLLYEVGRGLLEKRNYELSARWMERAHDILEEQELEMLSPEAGELRLSIMQSIANCYMKLEGEDSRDKAWKMVRLLEADYQDKMAVSLLKLELLSKEPALNSQEFYAVLSRMIRIVVLNDRNFKTIMHHIHKIVERDSLTACKLIDDLIHMRLFREENDVWIEKSVITRIWICCTKMKSEITLEELRTFLDSIMQNVKGPFTAQATHATQTLLWKQAEVTFSQEQYQLAENWCRICLHPLFEKAGDVNKSKIARKIILCAQARHDHGAARQMFSEMPNTGRNDRITRYIMYKTGLQTGDSEFITECLDHVFQHSGADATLLYACILEAQACGSNTHAISALERVLDKYDHNTPPDVHVPALLRMTLRLLGQELTKDGNLNHDVLTRICKVCEGACKRAKESRQRPTASPQDQFNLSEFEWFSKNTYNWSIKYCAEMQPTSLVRLLNVCIEFIKLLRHHGHSEGDIDLSLRLMFCEFLVTCTYTTLARAEDNVQECLQYYSQARRHGKACREIAATNINQLGESAQADAIAKHFQVVKLELEAVLKLERWDEMDDLFDQCWKYKYQGQYETLADLVLIIHSIIVKSNLDRKYQSKVLSVLQRVINTTTKQNGDDAGKLARWIRCLFQLSLTFDENVSLRCVEQAITLASTRKDSLRKHGSKQNTPSPPSSAFSLTMADLESLFADETHPQGPNAYPAIELEWLATTTFNHAVDYYIQENDAKCKEWAEKALALAAWAEGSNLRDVLMEKYSELTWGEGGQ</sequence>
<dbReference type="GO" id="GO:0051321">
    <property type="term" value="P:meiotic cell cycle"/>
    <property type="evidence" value="ECO:0007669"/>
    <property type="project" value="UniProtKB-KW"/>
</dbReference>